<comment type="function">
    <text evidence="2">Catalyzes the formation of N(4)-acetylcytidine (ac(4)C) at the wobble position of elongator tRNA(Met), using acetate and ATP as substrates. First activates an acetate ion to form acetyladenylate (Ac-AMP) and then transfers the acetyl group to tRNA to form ac(4)C34.</text>
</comment>
<dbReference type="Pfam" id="PF05636">
    <property type="entry name" value="HIGH_NTase1"/>
    <property type="match status" value="1"/>
</dbReference>
<keyword evidence="1 2" id="KW-0694">RNA-binding</keyword>
<comment type="caution">
    <text evidence="3">The sequence shown here is derived from an EMBL/GenBank/DDBJ whole genome shotgun (WGS) entry which is preliminary data.</text>
</comment>
<dbReference type="NCBIfam" id="TIGR00125">
    <property type="entry name" value="cyt_tran_rel"/>
    <property type="match status" value="1"/>
</dbReference>
<comment type="similarity">
    <text evidence="2">Belongs to the TmcAL family.</text>
</comment>
<evidence type="ECO:0000313" key="3">
    <source>
        <dbReference type="EMBL" id="TCG11774.1"/>
    </source>
</evidence>
<feature type="binding site" evidence="2">
    <location>
        <position position="157"/>
    </location>
    <ligand>
        <name>ATP</name>
        <dbReference type="ChEBI" id="CHEBI:30616"/>
    </ligand>
</feature>
<dbReference type="AlphaFoldDB" id="A0A4R0XXL7"/>
<comment type="caution">
    <text evidence="2">Lacks conserved residue(s) required for the propagation of feature annotation.</text>
</comment>
<name>A0A4R0XXL7_9MOLU</name>
<sequence length="298" mass="34276">MSIAIIAEYNPFHNGHIYQIKEAKKRWPNERIIIIMSGKYVQRGELAVASFEKRANIAKQYGADDVIELPFKFATQAAHIFARGAVHTAVNNGATKLFFGSESNNVDNLKLIANTIHNNKSIYNKTLKKYLKQGFSFPKSAAESLSELSGQNITLPNDILGLEYIKTIVEDKLEIEPHSLKRTITFHSDESKEKFASASFIRKEIFAGNDVSQWTPMIFDKLPERIEEHYPTFQNIINKSTPEELRKCPLISEGMENLFKKHIDAKTFEEFVDRTNSRRYTSSRIKRVMLYLLLRIKK</sequence>
<dbReference type="InterPro" id="IPR014729">
    <property type="entry name" value="Rossmann-like_a/b/a_fold"/>
</dbReference>
<accession>A0A4R0XXL7</accession>
<dbReference type="GO" id="GO:0000049">
    <property type="term" value="F:tRNA binding"/>
    <property type="evidence" value="ECO:0007669"/>
    <property type="project" value="UniProtKB-KW"/>
</dbReference>
<dbReference type="GO" id="GO:0005524">
    <property type="term" value="F:ATP binding"/>
    <property type="evidence" value="ECO:0007669"/>
    <property type="project" value="UniProtKB-KW"/>
</dbReference>
<feature type="binding site" evidence="2">
    <location>
        <position position="182"/>
    </location>
    <ligand>
        <name>ATP</name>
        <dbReference type="ChEBI" id="CHEBI:30616"/>
    </ligand>
</feature>
<keyword evidence="4" id="KW-1185">Reference proteome</keyword>
<dbReference type="HAMAP" id="MF_01539">
    <property type="entry name" value="TmcAL"/>
    <property type="match status" value="1"/>
</dbReference>
<dbReference type="InterPro" id="IPR004821">
    <property type="entry name" value="Cyt_trans-like"/>
</dbReference>
<evidence type="ECO:0000256" key="2">
    <source>
        <dbReference type="HAMAP-Rule" id="MF_01539"/>
    </source>
</evidence>
<organism evidence="3 4">
    <name type="scientific">Mycoplasma marinum</name>
    <dbReference type="NCBI Taxonomy" id="1937190"/>
    <lineage>
        <taxon>Bacteria</taxon>
        <taxon>Bacillati</taxon>
        <taxon>Mycoplasmatota</taxon>
        <taxon>Mollicutes</taxon>
        <taxon>Mycoplasmataceae</taxon>
        <taxon>Mycoplasma</taxon>
    </lineage>
</organism>
<keyword evidence="2" id="KW-0067">ATP-binding</keyword>
<comment type="catalytic activity">
    <reaction evidence="2">
        <text>cytidine(34) in elongator tRNA(Met) + acetate + ATP = N(4)-acetylcytidine(34) in elongator tRNA(Met) + AMP + diphosphate</text>
        <dbReference type="Rhea" id="RHEA:58144"/>
        <dbReference type="Rhea" id="RHEA-COMP:10693"/>
        <dbReference type="Rhea" id="RHEA-COMP:10694"/>
        <dbReference type="ChEBI" id="CHEBI:30089"/>
        <dbReference type="ChEBI" id="CHEBI:30616"/>
        <dbReference type="ChEBI" id="CHEBI:33019"/>
        <dbReference type="ChEBI" id="CHEBI:74900"/>
        <dbReference type="ChEBI" id="CHEBI:82748"/>
        <dbReference type="ChEBI" id="CHEBI:456215"/>
    </reaction>
</comment>
<feature type="binding site" evidence="2">
    <location>
        <begin position="6"/>
        <end position="19"/>
    </location>
    <ligand>
        <name>ATP</name>
        <dbReference type="ChEBI" id="CHEBI:30616"/>
    </ligand>
</feature>
<dbReference type="RefSeq" id="WP_131598594.1">
    <property type="nucleotide sequence ID" value="NZ_PSZO01000003.1"/>
</dbReference>
<dbReference type="GO" id="GO:0016879">
    <property type="term" value="F:ligase activity, forming carbon-nitrogen bonds"/>
    <property type="evidence" value="ECO:0007669"/>
    <property type="project" value="UniProtKB-UniRule"/>
</dbReference>
<evidence type="ECO:0000256" key="1">
    <source>
        <dbReference type="ARBA" id="ARBA00022884"/>
    </source>
</evidence>
<keyword evidence="2" id="KW-0547">Nucleotide-binding</keyword>
<evidence type="ECO:0000313" key="4">
    <source>
        <dbReference type="Proteomes" id="UP000294192"/>
    </source>
</evidence>
<dbReference type="SUPFAM" id="SSF52374">
    <property type="entry name" value="Nucleotidylyl transferase"/>
    <property type="match status" value="1"/>
</dbReference>
<dbReference type="NCBIfam" id="NF010192">
    <property type="entry name" value="PRK13671.1"/>
    <property type="match status" value="1"/>
</dbReference>
<dbReference type="OrthoDB" id="9769796at2"/>
<keyword evidence="2" id="KW-0436">Ligase</keyword>
<dbReference type="GO" id="GO:0005737">
    <property type="term" value="C:cytoplasm"/>
    <property type="evidence" value="ECO:0007669"/>
    <property type="project" value="UniProtKB-SubCell"/>
</dbReference>
<dbReference type="Gene3D" id="3.40.50.620">
    <property type="entry name" value="HUPs"/>
    <property type="match status" value="1"/>
</dbReference>
<dbReference type="InterPro" id="IPR008513">
    <property type="entry name" value="tRNA(Met)_cyd_acetate_ligase"/>
</dbReference>
<comment type="subcellular location">
    <subcellularLocation>
        <location evidence="2">Cytoplasm</location>
    </subcellularLocation>
</comment>
<dbReference type="PANTHER" id="PTHR37825:SF1">
    <property type="entry name" value="TRNA(MET) CYTIDINE ACETATE LIGASE"/>
    <property type="match status" value="1"/>
</dbReference>
<proteinExistence type="inferred from homology"/>
<dbReference type="GO" id="GO:0006400">
    <property type="term" value="P:tRNA modification"/>
    <property type="evidence" value="ECO:0007669"/>
    <property type="project" value="UniProtKB-UniRule"/>
</dbReference>
<keyword evidence="2" id="KW-0819">tRNA processing</keyword>
<dbReference type="EC" id="6.3.4.-" evidence="2"/>
<feature type="binding site" evidence="2">
    <location>
        <position position="100"/>
    </location>
    <ligand>
        <name>ATP</name>
        <dbReference type="ChEBI" id="CHEBI:30616"/>
    </ligand>
</feature>
<keyword evidence="2" id="KW-0820">tRNA-binding</keyword>
<keyword evidence="2" id="KW-0963">Cytoplasm</keyword>
<reference evidence="3 4" key="1">
    <citation type="submission" date="2018-02" db="EMBL/GenBank/DDBJ databases">
        <title>Mycoplasma marinum and Mycoplasma todarodis sp. nov., moderately halophilic and psychrotolerant mycoplasmas isolated from cephalopods.</title>
        <authorList>
            <person name="Viver T."/>
        </authorList>
    </citation>
    <scope>NUCLEOTIDE SEQUENCE [LARGE SCALE GENOMIC DNA]</scope>
    <source>
        <strain evidence="3 4">PE</strain>
    </source>
</reference>
<dbReference type="EMBL" id="PSZO01000003">
    <property type="protein sequence ID" value="TCG11774.1"/>
    <property type="molecule type" value="Genomic_DNA"/>
</dbReference>
<protein>
    <recommendedName>
        <fullName evidence="2">tRNA(Met) cytidine acetate ligase</fullName>
        <ecNumber evidence="2">6.3.4.-</ecNumber>
    </recommendedName>
</protein>
<dbReference type="PANTHER" id="PTHR37825">
    <property type="entry name" value="TRNA(MET) CYTIDINE ACETATE LIGASE"/>
    <property type="match status" value="1"/>
</dbReference>
<dbReference type="Proteomes" id="UP000294192">
    <property type="component" value="Unassembled WGS sequence"/>
</dbReference>
<gene>
    <name evidence="2" type="primary">tmcAL</name>
    <name evidence="3" type="ORF">C4B24_01325</name>
</gene>